<proteinExistence type="predicted"/>
<protein>
    <recommendedName>
        <fullName evidence="4">PABS domain-containing protein</fullName>
    </recommendedName>
</protein>
<dbReference type="Proteomes" id="UP001175271">
    <property type="component" value="Unassembled WGS sequence"/>
</dbReference>
<keyword evidence="3" id="KW-1185">Reference proteome</keyword>
<dbReference type="Pfam" id="PF01564">
    <property type="entry name" value="Spermine_synth"/>
    <property type="match status" value="1"/>
</dbReference>
<dbReference type="Gene3D" id="3.40.50.150">
    <property type="entry name" value="Vaccinia Virus protein VP39"/>
    <property type="match status" value="1"/>
</dbReference>
<evidence type="ECO:0008006" key="4">
    <source>
        <dbReference type="Google" id="ProtNLM"/>
    </source>
</evidence>
<name>A0AA39HKT9_9BILA</name>
<reference evidence="2" key="1">
    <citation type="submission" date="2023-06" db="EMBL/GenBank/DDBJ databases">
        <title>Genomic analysis of the entomopathogenic nematode Steinernema hermaphroditum.</title>
        <authorList>
            <person name="Schwarz E.M."/>
            <person name="Heppert J.K."/>
            <person name="Baniya A."/>
            <person name="Schwartz H.T."/>
            <person name="Tan C.-H."/>
            <person name="Antoshechkin I."/>
            <person name="Sternberg P.W."/>
            <person name="Goodrich-Blair H."/>
            <person name="Dillman A.R."/>
        </authorList>
    </citation>
    <scope>NUCLEOTIDE SEQUENCE</scope>
    <source>
        <strain evidence="2">PS9179</strain>
        <tissue evidence="2">Whole animal</tissue>
    </source>
</reference>
<evidence type="ECO:0000313" key="2">
    <source>
        <dbReference type="EMBL" id="KAK0406497.1"/>
    </source>
</evidence>
<feature type="chain" id="PRO_5041433573" description="PABS domain-containing protein" evidence="1">
    <location>
        <begin position="19"/>
        <end position="276"/>
    </location>
</feature>
<accession>A0AA39HKT9</accession>
<evidence type="ECO:0000313" key="3">
    <source>
        <dbReference type="Proteomes" id="UP001175271"/>
    </source>
</evidence>
<comment type="caution">
    <text evidence="2">The sequence shown here is derived from an EMBL/GenBank/DDBJ whole genome shotgun (WGS) entry which is preliminary data.</text>
</comment>
<dbReference type="SUPFAM" id="SSF53335">
    <property type="entry name" value="S-adenosyl-L-methionine-dependent methyltransferases"/>
    <property type="match status" value="1"/>
</dbReference>
<dbReference type="InterPro" id="IPR029063">
    <property type="entry name" value="SAM-dependent_MTases_sf"/>
</dbReference>
<dbReference type="CDD" id="cd02440">
    <property type="entry name" value="AdoMet_MTases"/>
    <property type="match status" value="1"/>
</dbReference>
<sequence length="276" mass="30563">MKTALFLAFLSLPYTISAHFIDDTVCSEMQAMCFDIGHGSSDEGTFRFVSPHNPGHGMETYLSRSSVMTGDKELGFMTRDERLAMKIDNQNPLYMLVEPLLEGVQRRLDGKEVLQILSIGLGAGSVDMYLKSLENRPNVTSVEIDPIMVKIAKNYFNVVEDDFYRIVVKDGIDVLKENSQENRQYDAVLVDACTGNIFDEVVCPAGAFLNKEAVDLLYGNLKKGGTLSIGVLLGQETGSGKTIVQFVKSLLIAFKNLCKTREIQGVQNLVGLWTRS</sequence>
<dbReference type="AlphaFoldDB" id="A0AA39HKT9"/>
<dbReference type="EMBL" id="JAUCMV010000004">
    <property type="protein sequence ID" value="KAK0406497.1"/>
    <property type="molecule type" value="Genomic_DNA"/>
</dbReference>
<evidence type="ECO:0000256" key="1">
    <source>
        <dbReference type="SAM" id="SignalP"/>
    </source>
</evidence>
<feature type="signal peptide" evidence="1">
    <location>
        <begin position="1"/>
        <end position="18"/>
    </location>
</feature>
<keyword evidence="1" id="KW-0732">Signal</keyword>
<organism evidence="2 3">
    <name type="scientific">Steinernema hermaphroditum</name>
    <dbReference type="NCBI Taxonomy" id="289476"/>
    <lineage>
        <taxon>Eukaryota</taxon>
        <taxon>Metazoa</taxon>
        <taxon>Ecdysozoa</taxon>
        <taxon>Nematoda</taxon>
        <taxon>Chromadorea</taxon>
        <taxon>Rhabditida</taxon>
        <taxon>Tylenchina</taxon>
        <taxon>Panagrolaimomorpha</taxon>
        <taxon>Strongyloidoidea</taxon>
        <taxon>Steinernematidae</taxon>
        <taxon>Steinernema</taxon>
    </lineage>
</organism>
<gene>
    <name evidence="2" type="ORF">QR680_018609</name>
</gene>